<dbReference type="PANTHER" id="PTHR24148">
    <property type="entry name" value="ANKYRIN REPEAT DOMAIN-CONTAINING PROTEIN 39 HOMOLOG-RELATED"/>
    <property type="match status" value="1"/>
</dbReference>
<dbReference type="EMBL" id="JAPEVB010000002">
    <property type="protein sequence ID" value="KAJ4393649.1"/>
    <property type="molecule type" value="Genomic_DNA"/>
</dbReference>
<feature type="domain" description="Heterokaryon incompatibility" evidence="1">
    <location>
        <begin position="216"/>
        <end position="388"/>
    </location>
</feature>
<sequence length="787" mass="89825">MPIRAESTCWSAHVERSDKLEVGEFCPRQPYLELQVPQDAQTVRRLSVVTISHDQGFSDSQDVHGGTYAYSNSWFELHVVTSSYHERTNSRGFQYNRHAVLEPCRHKNMWDASEGDEATRAWLSSFKAGDTIQIIPRADFKLWMNYVYNVEIAMVGDRRTNDPQIHPPQLQEDLYQPLDAAKHETRLLSLHSGSGQEALRCSMKTISVDDSSHEDYEALSYCWGADTRDSSVHVRYQLSSINSEERGPMFHEVSINKSLHEALTHLRPASGPPRSLWADAICINQADTKERSYQVTQMPSIYGKATRVIIWLGPSSPMRRDCFDKVQAIEERFRREDNPSRVYTLKEIERVEDDLVTSEMPLEVLMSFPIKWRQCEFEWFRRTWVLQEVANARTAIVCCGDQAVSWPAISALARHIRRHKRLSGLLLFGIMPSIFSDFSRPMDGDRGRGRSVLTTQGILDYLILALGLKAGDSRDRIFALLQFGTETSEIAHLPLLIRPDYNKSVTQVYTDFVRWWICEHKSLRVLSAIHTLKGRSWQQMYYGDPQDLSELAYPTWCFWYGGQANWARATLALNPDSTYKASGSSEPDLELIASDGAVSESFVLRLTGYRLCRLERITPYPFWTAGTRPEEQGLHRAFESIFDPSGMKRAWLVDRDDQEIQQSTPGTMSEYQDRHLTYHWRGFNGRSASIPCVSHSLFFGGQAANSQVGLCPHTARPGDVVVMLHGGPVLYLLREKSVPEQMEGQQLQGVKIQWEFVGESYLTGYMDGQALEEAEQGMLEGEIFELV</sequence>
<organism evidence="2 3">
    <name type="scientific">Gnomoniopsis smithogilvyi</name>
    <dbReference type="NCBI Taxonomy" id="1191159"/>
    <lineage>
        <taxon>Eukaryota</taxon>
        <taxon>Fungi</taxon>
        <taxon>Dikarya</taxon>
        <taxon>Ascomycota</taxon>
        <taxon>Pezizomycotina</taxon>
        <taxon>Sordariomycetes</taxon>
        <taxon>Sordariomycetidae</taxon>
        <taxon>Diaporthales</taxon>
        <taxon>Gnomoniaceae</taxon>
        <taxon>Gnomoniopsis</taxon>
    </lineage>
</organism>
<evidence type="ECO:0000259" key="1">
    <source>
        <dbReference type="Pfam" id="PF06985"/>
    </source>
</evidence>
<reference evidence="2" key="1">
    <citation type="submission" date="2022-10" db="EMBL/GenBank/DDBJ databases">
        <title>Tapping the CABI collections for fungal endophytes: first genome assemblies for Collariella, Neodidymelliopsis, Ascochyta clinopodiicola, Didymella pomorum, Didymosphaeria variabile, Neocosmospora piperis and Neocucurbitaria cava.</title>
        <authorList>
            <person name="Hill R."/>
        </authorList>
    </citation>
    <scope>NUCLEOTIDE SEQUENCE</scope>
    <source>
        <strain evidence="2">IMI 355082</strain>
    </source>
</reference>
<comment type="caution">
    <text evidence="2">The sequence shown here is derived from an EMBL/GenBank/DDBJ whole genome shotgun (WGS) entry which is preliminary data.</text>
</comment>
<evidence type="ECO:0000313" key="3">
    <source>
        <dbReference type="Proteomes" id="UP001140453"/>
    </source>
</evidence>
<dbReference type="InterPro" id="IPR052895">
    <property type="entry name" value="HetReg/Transcr_Mod"/>
</dbReference>
<dbReference type="Pfam" id="PF06985">
    <property type="entry name" value="HET"/>
    <property type="match status" value="1"/>
</dbReference>
<dbReference type="InterPro" id="IPR010730">
    <property type="entry name" value="HET"/>
</dbReference>
<accession>A0A9W8YVJ4</accession>
<evidence type="ECO:0000313" key="2">
    <source>
        <dbReference type="EMBL" id="KAJ4393649.1"/>
    </source>
</evidence>
<protein>
    <recommendedName>
        <fullName evidence="1">Heterokaryon incompatibility domain-containing protein</fullName>
    </recommendedName>
</protein>
<dbReference type="Proteomes" id="UP001140453">
    <property type="component" value="Unassembled WGS sequence"/>
</dbReference>
<keyword evidence="3" id="KW-1185">Reference proteome</keyword>
<dbReference type="PANTHER" id="PTHR24148:SF64">
    <property type="entry name" value="HETEROKARYON INCOMPATIBILITY DOMAIN-CONTAINING PROTEIN"/>
    <property type="match status" value="1"/>
</dbReference>
<dbReference type="OrthoDB" id="2157530at2759"/>
<gene>
    <name evidence="2" type="ORF">N0V93_002863</name>
</gene>
<dbReference type="AlphaFoldDB" id="A0A9W8YVJ4"/>
<name>A0A9W8YVJ4_9PEZI</name>
<proteinExistence type="predicted"/>